<comment type="subcellular location">
    <subcellularLocation>
        <location evidence="1">Cytoplasm</location>
    </subcellularLocation>
</comment>
<evidence type="ECO:0000256" key="1">
    <source>
        <dbReference type="ARBA" id="ARBA00004496"/>
    </source>
</evidence>
<accession>A8IWN9</accession>
<protein>
    <recommendedName>
        <fullName evidence="3">protein-L-isoaspartate(D-aspartate) O-methyltransferase</fullName>
        <ecNumber evidence="3">2.1.1.77</ecNumber>
    </recommendedName>
</protein>
<reference evidence="9 10" key="1">
    <citation type="journal article" date="2007" name="Science">
        <title>The Chlamydomonas genome reveals the evolution of key animal and plant functions.</title>
        <authorList>
            <person name="Merchant S.S."/>
            <person name="Prochnik S.E."/>
            <person name="Vallon O."/>
            <person name="Harris E.H."/>
            <person name="Karpowicz S.J."/>
            <person name="Witman G.B."/>
            <person name="Terry A."/>
            <person name="Salamov A."/>
            <person name="Fritz-Laylin L.K."/>
            <person name="Marechal-Drouard L."/>
            <person name="Marshall W.F."/>
            <person name="Qu L.H."/>
            <person name="Nelson D.R."/>
            <person name="Sanderfoot A.A."/>
            <person name="Spalding M.H."/>
            <person name="Kapitonov V.V."/>
            <person name="Ren Q."/>
            <person name="Ferris P."/>
            <person name="Lindquist E."/>
            <person name="Shapiro H."/>
            <person name="Lucas S.M."/>
            <person name="Grimwood J."/>
            <person name="Schmutz J."/>
            <person name="Cardol P."/>
            <person name="Cerutti H."/>
            <person name="Chanfreau G."/>
            <person name="Chen C.L."/>
            <person name="Cognat V."/>
            <person name="Croft M.T."/>
            <person name="Dent R."/>
            <person name="Dutcher S."/>
            <person name="Fernandez E."/>
            <person name="Fukuzawa H."/>
            <person name="Gonzalez-Ballester D."/>
            <person name="Gonzalez-Halphen D."/>
            <person name="Hallmann A."/>
            <person name="Hanikenne M."/>
            <person name="Hippler M."/>
            <person name="Inwood W."/>
            <person name="Jabbari K."/>
            <person name="Kalanon M."/>
            <person name="Kuras R."/>
            <person name="Lefebvre P.A."/>
            <person name="Lemaire S.D."/>
            <person name="Lobanov A.V."/>
            <person name="Lohr M."/>
            <person name="Manuell A."/>
            <person name="Meier I."/>
            <person name="Mets L."/>
            <person name="Mittag M."/>
            <person name="Mittelmeier T."/>
            <person name="Moroney J.V."/>
            <person name="Moseley J."/>
            <person name="Napoli C."/>
            <person name="Nedelcu A.M."/>
            <person name="Niyogi K."/>
            <person name="Novoselov S.V."/>
            <person name="Paulsen I.T."/>
            <person name="Pazour G."/>
            <person name="Purton S."/>
            <person name="Ral J.P."/>
            <person name="Riano-Pachon D.M."/>
            <person name="Riekhof W."/>
            <person name="Rymarquis L."/>
            <person name="Schroda M."/>
            <person name="Stern D."/>
            <person name="Umen J."/>
            <person name="Willows R."/>
            <person name="Wilson N."/>
            <person name="Zimmer S.L."/>
            <person name="Allmer J."/>
            <person name="Balk J."/>
            <person name="Bisova K."/>
            <person name="Chen C.J."/>
            <person name="Elias M."/>
            <person name="Gendler K."/>
            <person name="Hauser C."/>
            <person name="Lamb M.R."/>
            <person name="Ledford H."/>
            <person name="Long J.C."/>
            <person name="Minagawa J."/>
            <person name="Page M.D."/>
            <person name="Pan J."/>
            <person name="Pootakham W."/>
            <person name="Roje S."/>
            <person name="Rose A."/>
            <person name="Stahlberg E."/>
            <person name="Terauchi A.M."/>
            <person name="Yang P."/>
            <person name="Ball S."/>
            <person name="Bowler C."/>
            <person name="Dieckmann C.L."/>
            <person name="Gladyshev V.N."/>
            <person name="Green P."/>
            <person name="Jorgensen R."/>
            <person name="Mayfield S."/>
            <person name="Mueller-Roeber B."/>
            <person name="Rajamani S."/>
            <person name="Sayre R.T."/>
            <person name="Brokstein P."/>
            <person name="Dubchak I."/>
            <person name="Goodstein D."/>
            <person name="Hornick L."/>
            <person name="Huang Y.W."/>
            <person name="Jhaveri J."/>
            <person name="Luo Y."/>
            <person name="Martinez D."/>
            <person name="Ngau W.C."/>
            <person name="Otillar B."/>
            <person name="Poliakov A."/>
            <person name="Porter A."/>
            <person name="Szajkowski L."/>
            <person name="Werner G."/>
            <person name="Zhou K."/>
            <person name="Grigoriev I.V."/>
            <person name="Rokhsar D.S."/>
            <person name="Grossman A.R."/>
        </authorList>
    </citation>
    <scope>NUCLEOTIDE SEQUENCE [LARGE SCALE GENOMIC DNA]</scope>
    <source>
        <strain evidence="10">CC-503</strain>
    </source>
</reference>
<evidence type="ECO:0000256" key="8">
    <source>
        <dbReference type="SAM" id="MobiDB-lite"/>
    </source>
</evidence>
<dbReference type="eggNOG" id="KOG1661">
    <property type="taxonomic scope" value="Eukaryota"/>
</dbReference>
<evidence type="ECO:0000256" key="2">
    <source>
        <dbReference type="ARBA" id="ARBA00005369"/>
    </source>
</evidence>
<evidence type="ECO:0000313" key="9">
    <source>
        <dbReference type="EMBL" id="PNW85625.1"/>
    </source>
</evidence>
<evidence type="ECO:0000256" key="7">
    <source>
        <dbReference type="ARBA" id="ARBA00022691"/>
    </source>
</evidence>
<dbReference type="RefSeq" id="XP_001693279.1">
    <property type="nucleotide sequence ID" value="XM_001693227.2"/>
</dbReference>
<keyword evidence="10" id="KW-1185">Reference proteome</keyword>
<proteinExistence type="inferred from homology"/>
<dbReference type="CDD" id="cd02440">
    <property type="entry name" value="AdoMet_MTases"/>
    <property type="match status" value="1"/>
</dbReference>
<dbReference type="OrthoDB" id="73890at2759"/>
<feature type="compositionally biased region" description="Gly residues" evidence="8">
    <location>
        <begin position="14"/>
        <end position="29"/>
    </location>
</feature>
<dbReference type="EMBL" id="CM008964">
    <property type="protein sequence ID" value="PNW85625.1"/>
    <property type="molecule type" value="Genomic_DNA"/>
</dbReference>
<dbReference type="PANTHER" id="PTHR11579">
    <property type="entry name" value="PROTEIN-L-ISOASPARTATE O-METHYLTRANSFERASE"/>
    <property type="match status" value="1"/>
</dbReference>
<dbReference type="GeneID" id="5718739"/>
<dbReference type="GO" id="GO:0004719">
    <property type="term" value="F:protein-L-isoaspartate (D-aspartate) O-methyltransferase activity"/>
    <property type="evidence" value="ECO:0000318"/>
    <property type="project" value="GO_Central"/>
</dbReference>
<dbReference type="PaxDb" id="3055-EDP03305"/>
<comment type="similarity">
    <text evidence="2">Belongs to the methyltransferase superfamily. L-isoaspartyl/D-aspartyl protein methyltransferase family.</text>
</comment>
<name>A8IWN9_CHLRE</name>
<evidence type="ECO:0000256" key="6">
    <source>
        <dbReference type="ARBA" id="ARBA00022679"/>
    </source>
</evidence>
<evidence type="ECO:0000256" key="4">
    <source>
        <dbReference type="ARBA" id="ARBA00022490"/>
    </source>
</evidence>
<feature type="region of interest" description="Disordered" evidence="8">
    <location>
        <begin position="259"/>
        <end position="313"/>
    </location>
</feature>
<keyword evidence="4" id="KW-0963">Cytoplasm</keyword>
<dbReference type="InterPro" id="IPR000682">
    <property type="entry name" value="PCMT"/>
</dbReference>
<keyword evidence="5" id="KW-0489">Methyltransferase</keyword>
<evidence type="ECO:0000256" key="3">
    <source>
        <dbReference type="ARBA" id="ARBA00011890"/>
    </source>
</evidence>
<dbReference type="Proteomes" id="UP000006906">
    <property type="component" value="Chromosome 3"/>
</dbReference>
<keyword evidence="6" id="KW-0808">Transferase</keyword>
<dbReference type="InParanoid" id="A8IWN9"/>
<dbReference type="Gramene" id="PNW85625">
    <property type="protein sequence ID" value="PNW85625"/>
    <property type="gene ID" value="CHLRE_03g195350v5"/>
</dbReference>
<evidence type="ECO:0000313" key="10">
    <source>
        <dbReference type="Proteomes" id="UP000006906"/>
    </source>
</evidence>
<dbReference type="KEGG" id="cre:CHLRE_03g195350v5"/>
<dbReference type="Pfam" id="PF01135">
    <property type="entry name" value="PCMT"/>
    <property type="match status" value="1"/>
</dbReference>
<dbReference type="SUPFAM" id="SSF53335">
    <property type="entry name" value="S-adenosyl-L-methionine-dependent methyltransferases"/>
    <property type="match status" value="1"/>
</dbReference>
<organism evidence="9 10">
    <name type="scientific">Chlamydomonas reinhardtii</name>
    <name type="common">Chlamydomonas smithii</name>
    <dbReference type="NCBI Taxonomy" id="3055"/>
    <lineage>
        <taxon>Eukaryota</taxon>
        <taxon>Viridiplantae</taxon>
        <taxon>Chlorophyta</taxon>
        <taxon>core chlorophytes</taxon>
        <taxon>Chlorophyceae</taxon>
        <taxon>CS clade</taxon>
        <taxon>Chlamydomonadales</taxon>
        <taxon>Chlamydomonadaceae</taxon>
        <taxon>Chlamydomonas</taxon>
    </lineage>
</organism>
<dbReference type="EC" id="2.1.1.77" evidence="3"/>
<dbReference type="AlphaFoldDB" id="A8IWN9"/>
<evidence type="ECO:0000256" key="5">
    <source>
        <dbReference type="ARBA" id="ARBA00022603"/>
    </source>
</evidence>
<dbReference type="InterPro" id="IPR029063">
    <property type="entry name" value="SAM-dependent_MTases_sf"/>
</dbReference>
<dbReference type="GO" id="GO:0005737">
    <property type="term" value="C:cytoplasm"/>
    <property type="evidence" value="ECO:0000318"/>
    <property type="project" value="GO_Central"/>
</dbReference>
<dbReference type="Gene3D" id="3.40.50.150">
    <property type="entry name" value="Vaccinia Virus protein VP39"/>
    <property type="match status" value="1"/>
</dbReference>
<gene>
    <name evidence="9" type="ORF">CHLRE_03g195350v5</name>
</gene>
<dbReference type="PANTHER" id="PTHR11579:SF0">
    <property type="entry name" value="PROTEIN-L-ISOASPARTATE(D-ASPARTATE) O-METHYLTRANSFERASE"/>
    <property type="match status" value="1"/>
</dbReference>
<feature type="region of interest" description="Disordered" evidence="8">
    <location>
        <begin position="1"/>
        <end position="48"/>
    </location>
</feature>
<dbReference type="GO" id="GO:0032259">
    <property type="term" value="P:methylation"/>
    <property type="evidence" value="ECO:0007669"/>
    <property type="project" value="UniProtKB-KW"/>
</dbReference>
<feature type="compositionally biased region" description="Low complexity" evidence="8">
    <location>
        <begin position="267"/>
        <end position="280"/>
    </location>
</feature>
<sequence>MSTGTQQHRANYGATGGGAAPAEGGGEGLAPGQPPGPGSGGGGPRVAPGMTALLRGLVERGTLRSERVAAAMAAVDRAAFIAPGHGGVAVHVYEDRPLPIGYDQTISAPHMHATALELLLPQLRPGARVLDVGSGSGYLTACLGLLVWPGGRVLGVEAVAPLAERSRAALARVVPGLVADGTVAVQTGNVLAGVLAAGPGGGYGCWDAIHVGAAAEELPRELVAALAPGGRMVVPVGPHGGYQVLTVVDKELGAAVGTGGGHGGGAATARGLAPQGPAGEDVGGEEVGAAAPLQEQQQPTPGAGKQPANVASEKADWMRGVRVTQMMGVGYVPLVRPGEGLGGRRM</sequence>
<keyword evidence="7" id="KW-0949">S-adenosyl-L-methionine</keyword>
<dbReference type="HOGENOM" id="CLU_802548_0_0_1"/>